<feature type="transmembrane region" description="Helical" evidence="1">
    <location>
        <begin position="102"/>
        <end position="120"/>
    </location>
</feature>
<accession>A0A1F5AYQ7</accession>
<dbReference type="Proteomes" id="UP000176639">
    <property type="component" value="Unassembled WGS sequence"/>
</dbReference>
<feature type="signal peptide" evidence="2">
    <location>
        <begin position="1"/>
        <end position="31"/>
    </location>
</feature>
<evidence type="ECO:0000313" key="3">
    <source>
        <dbReference type="EMBL" id="OGD23530.1"/>
    </source>
</evidence>
<reference evidence="3 4" key="1">
    <citation type="journal article" date="2016" name="Nat. Commun.">
        <title>Thousands of microbial genomes shed light on interconnected biogeochemical processes in an aquifer system.</title>
        <authorList>
            <person name="Anantharaman K."/>
            <person name="Brown C.T."/>
            <person name="Hug L.A."/>
            <person name="Sharon I."/>
            <person name="Castelle C.J."/>
            <person name="Probst A.J."/>
            <person name="Thomas B.C."/>
            <person name="Singh A."/>
            <person name="Wilkins M.J."/>
            <person name="Karaoz U."/>
            <person name="Brodie E.L."/>
            <person name="Williams K.H."/>
            <person name="Hubbard S.S."/>
            <person name="Banfield J.F."/>
        </authorList>
    </citation>
    <scope>NUCLEOTIDE SEQUENCE [LARGE SCALE GENOMIC DNA]</scope>
</reference>
<keyword evidence="1" id="KW-0472">Membrane</keyword>
<protein>
    <recommendedName>
        <fullName evidence="5">P-type domain-containing protein</fullName>
    </recommendedName>
</protein>
<gene>
    <name evidence="3" type="ORF">A2Z10_00555</name>
</gene>
<keyword evidence="2" id="KW-0732">Signal</keyword>
<keyword evidence="1" id="KW-0812">Transmembrane</keyword>
<dbReference type="AlphaFoldDB" id="A0A1F5AYQ7"/>
<dbReference type="EMBL" id="MEYI01000036">
    <property type="protein sequence ID" value="OGD23530.1"/>
    <property type="molecule type" value="Genomic_DNA"/>
</dbReference>
<sequence length="204" mass="21772">MKYPSFTPHKLTLFFLSFFLFFVLTASSTHAVVFESGIPGVGQGGAAGADVPSLVKYVSFLYVFVFGMVGIAGFISLVIWGTVWVATGIVDKKAMALESIKNTFIGIGIALTAYVILNTINPDLVKLSLPSATPIEPTTPSSVTSPTLPMVLSDFCFSLTGNRSEADKLQCKKISGCCWQEPIIDETGSGGSIYLNFCSKSPCK</sequence>
<name>A0A1F5AYQ7_9BACT</name>
<evidence type="ECO:0008006" key="5">
    <source>
        <dbReference type="Google" id="ProtNLM"/>
    </source>
</evidence>
<organism evidence="3 4">
    <name type="scientific">Candidatus Azambacteria bacterium RBG_16_47_10</name>
    <dbReference type="NCBI Taxonomy" id="1797292"/>
    <lineage>
        <taxon>Bacteria</taxon>
        <taxon>Candidatus Azamiibacteriota</taxon>
    </lineage>
</organism>
<evidence type="ECO:0000256" key="2">
    <source>
        <dbReference type="SAM" id="SignalP"/>
    </source>
</evidence>
<feature type="transmembrane region" description="Helical" evidence="1">
    <location>
        <begin position="60"/>
        <end position="90"/>
    </location>
</feature>
<evidence type="ECO:0000256" key="1">
    <source>
        <dbReference type="SAM" id="Phobius"/>
    </source>
</evidence>
<proteinExistence type="predicted"/>
<feature type="chain" id="PRO_5009517343" description="P-type domain-containing protein" evidence="2">
    <location>
        <begin position="32"/>
        <end position="204"/>
    </location>
</feature>
<evidence type="ECO:0000313" key="4">
    <source>
        <dbReference type="Proteomes" id="UP000176639"/>
    </source>
</evidence>
<comment type="caution">
    <text evidence="3">The sequence shown here is derived from an EMBL/GenBank/DDBJ whole genome shotgun (WGS) entry which is preliminary data.</text>
</comment>
<keyword evidence="1" id="KW-1133">Transmembrane helix</keyword>